<name>A0A8J6H6Q7_TENMO</name>
<organism evidence="2 3">
    <name type="scientific">Tenebrio molitor</name>
    <name type="common">Yellow mealworm beetle</name>
    <dbReference type="NCBI Taxonomy" id="7067"/>
    <lineage>
        <taxon>Eukaryota</taxon>
        <taxon>Metazoa</taxon>
        <taxon>Ecdysozoa</taxon>
        <taxon>Arthropoda</taxon>
        <taxon>Hexapoda</taxon>
        <taxon>Insecta</taxon>
        <taxon>Pterygota</taxon>
        <taxon>Neoptera</taxon>
        <taxon>Endopterygota</taxon>
        <taxon>Coleoptera</taxon>
        <taxon>Polyphaga</taxon>
        <taxon>Cucujiformia</taxon>
        <taxon>Tenebrionidae</taxon>
        <taxon>Tenebrio</taxon>
    </lineage>
</organism>
<evidence type="ECO:0000313" key="3">
    <source>
        <dbReference type="Proteomes" id="UP000719412"/>
    </source>
</evidence>
<gene>
    <name evidence="2" type="ORF">GEV33_014453</name>
</gene>
<reference evidence="2" key="1">
    <citation type="journal article" date="2020" name="J Insects Food Feed">
        <title>The yellow mealworm (Tenebrio molitor) genome: a resource for the emerging insects as food and feed industry.</title>
        <authorList>
            <person name="Eriksson T."/>
            <person name="Andere A."/>
            <person name="Kelstrup H."/>
            <person name="Emery V."/>
            <person name="Picard C."/>
        </authorList>
    </citation>
    <scope>NUCLEOTIDE SEQUENCE</scope>
    <source>
        <strain evidence="2">Stoneville</strain>
        <tissue evidence="2">Whole head</tissue>
    </source>
</reference>
<proteinExistence type="predicted"/>
<reference evidence="2" key="2">
    <citation type="submission" date="2021-08" db="EMBL/GenBank/DDBJ databases">
        <authorList>
            <person name="Eriksson T."/>
        </authorList>
    </citation>
    <scope>NUCLEOTIDE SEQUENCE</scope>
    <source>
        <strain evidence="2">Stoneville</strain>
        <tissue evidence="2">Whole head</tissue>
    </source>
</reference>
<comment type="caution">
    <text evidence="2">The sequence shown here is derived from an EMBL/GenBank/DDBJ whole genome shotgun (WGS) entry which is preliminary data.</text>
</comment>
<accession>A0A8J6H6Q7</accession>
<dbReference type="EMBL" id="JABDTM020028835">
    <property type="protein sequence ID" value="KAH0808337.1"/>
    <property type="molecule type" value="Genomic_DNA"/>
</dbReference>
<feature type="compositionally biased region" description="Basic and acidic residues" evidence="1">
    <location>
        <begin position="109"/>
        <end position="126"/>
    </location>
</feature>
<dbReference type="AlphaFoldDB" id="A0A8J6H6Q7"/>
<dbReference type="Proteomes" id="UP000719412">
    <property type="component" value="Unassembled WGS sequence"/>
</dbReference>
<sequence>MKQIPEWLAPSDDDARNREIRKNERISGWRSSQPILTVSLGPDRAVGAVGKGLVEHGRVVHLWRRVASLTCARINTCRGRPAHPCPTDPTFRPDIETRRGARAKNAADPLRRGRGYGDDEKTKDDDVVVGAPPRSPQ</sequence>
<feature type="region of interest" description="Disordered" evidence="1">
    <location>
        <begin position="78"/>
        <end position="137"/>
    </location>
</feature>
<evidence type="ECO:0000256" key="1">
    <source>
        <dbReference type="SAM" id="MobiDB-lite"/>
    </source>
</evidence>
<evidence type="ECO:0000313" key="2">
    <source>
        <dbReference type="EMBL" id="KAH0808337.1"/>
    </source>
</evidence>
<protein>
    <submittedName>
        <fullName evidence="2">Uncharacterized protein</fullName>
    </submittedName>
</protein>
<keyword evidence="3" id="KW-1185">Reference proteome</keyword>